<proteinExistence type="predicted"/>
<dbReference type="EMBL" id="KX774321">
    <property type="protein sequence ID" value="AOZ63825.1"/>
    <property type="molecule type" value="Genomic_DNA"/>
</dbReference>
<accession>A0A1I9SAL9</accession>
<dbReference type="Proteomes" id="UP000224902">
    <property type="component" value="Segment"/>
</dbReference>
<reference evidence="2" key="1">
    <citation type="submission" date="2016-08" db="EMBL/GenBank/DDBJ databases">
        <authorList>
            <person name="Seilhamer J.J."/>
        </authorList>
    </citation>
    <scope>NUCLEOTIDE SEQUENCE [LARGE SCALE GENOMIC DNA]</scope>
</reference>
<protein>
    <submittedName>
        <fullName evidence="1">Uncharacterized protein</fullName>
    </submittedName>
</protein>
<name>A0A1I9SAL9_9CAUD</name>
<gene>
    <name evidence="1" type="ORF">SEA_WEASELS2_247</name>
</gene>
<sequence length="102" mass="11554">MPVNYKAMWNKLTRKKEVPVGIIDEIQNFQSFGFHSVDRHESVVVVEINRRWTGVWGWSVGNVGGSRFSQADALSSALNTLRVLCDGELNLPYMIKITSLED</sequence>
<organism evidence="1 2">
    <name type="scientific">Rhodococcus phage Weasels2</name>
    <dbReference type="NCBI Taxonomy" id="1897437"/>
    <lineage>
        <taxon>Viruses</taxon>
        <taxon>Duplodnaviria</taxon>
        <taxon>Heunggongvirae</taxon>
        <taxon>Uroviricota</taxon>
        <taxon>Caudoviricetes</taxon>
        <taxon>Weaselvirus</taxon>
        <taxon>Weaselvirus weasel</taxon>
    </lineage>
</organism>
<keyword evidence="2" id="KW-1185">Reference proteome</keyword>
<evidence type="ECO:0000313" key="2">
    <source>
        <dbReference type="Proteomes" id="UP000224902"/>
    </source>
</evidence>
<evidence type="ECO:0000313" key="1">
    <source>
        <dbReference type="EMBL" id="AOZ63825.1"/>
    </source>
</evidence>